<dbReference type="GO" id="GO:0009253">
    <property type="term" value="P:peptidoglycan catabolic process"/>
    <property type="evidence" value="ECO:0007669"/>
    <property type="project" value="InterPro"/>
</dbReference>
<dbReference type="InterPro" id="IPR052177">
    <property type="entry name" value="Divisome_Glycosyl_Hydrolase"/>
</dbReference>
<reference evidence="3 4" key="1">
    <citation type="submission" date="2016-09" db="EMBL/GenBank/DDBJ databases">
        <title>Genomic analysis reveals versatility of anaerobic energy metabolism of Geosporobacter ferrireducens IRF9 of phylum Firmicutes.</title>
        <authorList>
            <person name="Kim S.-J."/>
        </authorList>
    </citation>
    <scope>NUCLEOTIDE SEQUENCE [LARGE SCALE GENOMIC DNA]</scope>
    <source>
        <strain evidence="3 4">IRF9</strain>
    </source>
</reference>
<dbReference type="AlphaFoldDB" id="A0A1D8GMM5"/>
<sequence length="970" mass="107581">MKKISRIGITIVLFALILHMLTPNASSDAKHKEELRGLWVATVLNIDYPSKPTTEPEIQKAEAVRILEHAADMGLNAVFLQVRPASDAIYKSRYFPWSKYLTGSQGQAPKDDFDPLKFWVEEAHKRGIELHAWINPYRGTKKTAAEPNHDFASLHASNPAKVNPNWMVKHTDGNLYYDPGLPEVRQLVIDGVLEIIENYGVDGIHFDDYFYPGKDFNDKATYEKYGKGFANINDWRRENVNLLIRDLSKAIKAASKDVRFGISPVGIWANNNTNPLGSDTRGMQAYYDQFADSRKWVKEGWLDYIAPQIYWNIGFAVADYSKLLSWWSDTVHGTGVDLYIGQAAYRAGNSDPQSPWHGVSEIKKQLELNLKNSEVKGSIFFSYNSFDKNPALSKEIQGFYKQQNEVNINIPISVSRPADNMKTSLNQFYFNGVSDPNKPLYLNGQLVENRSPRGYFGILMPIEEGENLFTFSQANSVVTRIIYREPASAAGKKMSTAEIPIASVFPQDQEYRMPGEKITLSCQAPAGSKVTVSIGGKSYTMKASGLTASGEDILADTFTYVYTVPDHSGTPRVVDLGVPEYKMDYNGLVKTSKAPAKIGIIMKNAPFYAEVIEETIDTYATPVSSNGAAYEIYKGMTDYVTGMTGNYARISSGQWVNKKGINIYTTRSQLQATIKKAEYNIGEKWETLQLELSSPVPAFSSFDGNVVKLEISNAAKGVLPVLPPDSVFASVSILQNAQNVQYIFALKNDHSIEGYFVEKTPDGLVLNTKKPIAAADGNEPLSGIVIMLDPGHGGSDSGALGPLGLDNSEKTINLNTALKLQAELEHLGATVLMTRTTDMNVSLEARLAASRKARPDMFISIHANSMADNVDISKVDGFSVFYREKFAQLPAEIVSKHVIDNLGRNSKGIHNKNFYVTRGTWTPSILIESGFVPNPNEFEWLIDENEQTGLAKNIADAVVKYFEMPKITGK</sequence>
<dbReference type="GO" id="GO:0008745">
    <property type="term" value="F:N-acetylmuramoyl-L-alanine amidase activity"/>
    <property type="evidence" value="ECO:0007669"/>
    <property type="project" value="InterPro"/>
</dbReference>
<dbReference type="SUPFAM" id="SSF51445">
    <property type="entry name" value="(Trans)glycosidases"/>
    <property type="match status" value="1"/>
</dbReference>
<organism evidence="3 4">
    <name type="scientific">Geosporobacter ferrireducens</name>
    <dbReference type="NCBI Taxonomy" id="1424294"/>
    <lineage>
        <taxon>Bacteria</taxon>
        <taxon>Bacillati</taxon>
        <taxon>Bacillota</taxon>
        <taxon>Clostridia</taxon>
        <taxon>Peptostreptococcales</taxon>
        <taxon>Thermotaleaceae</taxon>
        <taxon>Geosporobacter</taxon>
    </lineage>
</organism>
<dbReference type="Pfam" id="PF01520">
    <property type="entry name" value="Amidase_3"/>
    <property type="match status" value="1"/>
</dbReference>
<dbReference type="SMART" id="SM00646">
    <property type="entry name" value="Ami_3"/>
    <property type="match status" value="1"/>
</dbReference>
<feature type="domain" description="MurNAc-LAA" evidence="2">
    <location>
        <begin position="847"/>
        <end position="959"/>
    </location>
</feature>
<accession>A0A1D8GMM5</accession>
<proteinExistence type="predicted"/>
<dbReference type="Proteomes" id="UP000095743">
    <property type="component" value="Chromosome"/>
</dbReference>
<dbReference type="Gene3D" id="3.40.630.40">
    <property type="entry name" value="Zn-dependent exopeptidases"/>
    <property type="match status" value="1"/>
</dbReference>
<dbReference type="RefSeq" id="WP_069980407.1">
    <property type="nucleotide sequence ID" value="NZ_CP017269.1"/>
</dbReference>
<evidence type="ECO:0000256" key="1">
    <source>
        <dbReference type="ARBA" id="ARBA00022729"/>
    </source>
</evidence>
<keyword evidence="4" id="KW-1185">Reference proteome</keyword>
<dbReference type="KEGG" id="gfe:Gferi_22655"/>
<name>A0A1D8GMM5_9FIRM</name>
<protein>
    <recommendedName>
        <fullName evidence="2">MurNAc-LAA domain-containing protein</fullName>
    </recommendedName>
</protein>
<dbReference type="InterPro" id="IPR002508">
    <property type="entry name" value="MurNAc-LAA_cat"/>
</dbReference>
<evidence type="ECO:0000259" key="2">
    <source>
        <dbReference type="SMART" id="SM00646"/>
    </source>
</evidence>
<dbReference type="CDD" id="cd02696">
    <property type="entry name" value="MurNAc-LAA"/>
    <property type="match status" value="1"/>
</dbReference>
<dbReference type="SUPFAM" id="SSF53187">
    <property type="entry name" value="Zn-dependent exopeptidases"/>
    <property type="match status" value="1"/>
</dbReference>
<dbReference type="InterPro" id="IPR003790">
    <property type="entry name" value="GHL10"/>
</dbReference>
<dbReference type="Pfam" id="PF02638">
    <property type="entry name" value="GHL10"/>
    <property type="match status" value="1"/>
</dbReference>
<evidence type="ECO:0000313" key="3">
    <source>
        <dbReference type="EMBL" id="AOT72092.1"/>
    </source>
</evidence>
<dbReference type="EMBL" id="CP017269">
    <property type="protein sequence ID" value="AOT72092.1"/>
    <property type="molecule type" value="Genomic_DNA"/>
</dbReference>
<evidence type="ECO:0000313" key="4">
    <source>
        <dbReference type="Proteomes" id="UP000095743"/>
    </source>
</evidence>
<dbReference type="PANTHER" id="PTHR43405:SF1">
    <property type="entry name" value="GLYCOSYL HYDROLASE DIGH"/>
    <property type="match status" value="1"/>
</dbReference>
<gene>
    <name evidence="3" type="ORF">Gferi_22655</name>
</gene>
<keyword evidence="1" id="KW-0732">Signal</keyword>
<dbReference type="PANTHER" id="PTHR43405">
    <property type="entry name" value="GLYCOSYL HYDROLASE DIGH"/>
    <property type="match status" value="1"/>
</dbReference>
<dbReference type="OrthoDB" id="43070at2"/>
<dbReference type="STRING" id="1424294.Gferi_22655"/>
<dbReference type="Gene3D" id="3.20.20.80">
    <property type="entry name" value="Glycosidases"/>
    <property type="match status" value="1"/>
</dbReference>
<dbReference type="InterPro" id="IPR017853">
    <property type="entry name" value="GH"/>
</dbReference>